<keyword evidence="1" id="KW-0732">Signal</keyword>
<dbReference type="EMBL" id="GIFC01000556">
    <property type="protein sequence ID" value="MXU82639.1"/>
    <property type="molecule type" value="Transcribed_RNA"/>
</dbReference>
<organism evidence="2">
    <name type="scientific">Ixodes ricinus</name>
    <name type="common">Common tick</name>
    <name type="synonym">Acarus ricinus</name>
    <dbReference type="NCBI Taxonomy" id="34613"/>
    <lineage>
        <taxon>Eukaryota</taxon>
        <taxon>Metazoa</taxon>
        <taxon>Ecdysozoa</taxon>
        <taxon>Arthropoda</taxon>
        <taxon>Chelicerata</taxon>
        <taxon>Arachnida</taxon>
        <taxon>Acari</taxon>
        <taxon>Parasitiformes</taxon>
        <taxon>Ixodida</taxon>
        <taxon>Ixodoidea</taxon>
        <taxon>Ixodidae</taxon>
        <taxon>Ixodinae</taxon>
        <taxon>Ixodes</taxon>
    </lineage>
</organism>
<name>A0A6B0TRY3_IXORI</name>
<evidence type="ECO:0000256" key="1">
    <source>
        <dbReference type="SAM" id="SignalP"/>
    </source>
</evidence>
<feature type="signal peptide" evidence="1">
    <location>
        <begin position="1"/>
        <end position="18"/>
    </location>
</feature>
<dbReference type="AlphaFoldDB" id="A0A6B0TRY3"/>
<sequence length="70" mass="7897">MLVILFTILATTVQIVLRENFKRQATMRDVTLVALNAYRSTIKPPLCSGYIHTTSAVSPQIFRVPPLPRK</sequence>
<evidence type="ECO:0000313" key="2">
    <source>
        <dbReference type="EMBL" id="MXU82639.1"/>
    </source>
</evidence>
<feature type="chain" id="PRO_5025328401" evidence="1">
    <location>
        <begin position="19"/>
        <end position="70"/>
    </location>
</feature>
<accession>A0A6B0TRY3</accession>
<protein>
    <submittedName>
        <fullName evidence="2">Putative secreted protein</fullName>
    </submittedName>
</protein>
<reference evidence="2" key="1">
    <citation type="submission" date="2019-12" db="EMBL/GenBank/DDBJ databases">
        <title>An insight into the sialome of adult female Ixodes ricinus ticks feeding for 6 days.</title>
        <authorList>
            <person name="Perner J."/>
            <person name="Ribeiro J.M.C."/>
        </authorList>
    </citation>
    <scope>NUCLEOTIDE SEQUENCE</scope>
    <source>
        <strain evidence="2">Semi-engorged</strain>
        <tissue evidence="2">Salivary glands</tissue>
    </source>
</reference>
<proteinExistence type="predicted"/>